<keyword evidence="6" id="KW-0812">Transmembrane</keyword>
<dbReference type="InterPro" id="IPR014756">
    <property type="entry name" value="Ig_E-set"/>
</dbReference>
<feature type="transmembrane region" description="Helical" evidence="6">
    <location>
        <begin position="161"/>
        <end position="185"/>
    </location>
</feature>
<dbReference type="InterPro" id="IPR007348">
    <property type="entry name" value="CopC_dom"/>
</dbReference>
<dbReference type="Pfam" id="PF04234">
    <property type="entry name" value="CopC"/>
    <property type="match status" value="1"/>
</dbReference>
<keyword evidence="6" id="KW-1133">Transmembrane helix</keyword>
<keyword evidence="10" id="KW-1185">Reference proteome</keyword>
<keyword evidence="2" id="KW-0479">Metal-binding</keyword>
<proteinExistence type="predicted"/>
<dbReference type="RefSeq" id="WP_344052075.1">
    <property type="nucleotide sequence ID" value="NZ_BAAAPK010000001.1"/>
</dbReference>
<name>A0ABP4S7H2_9MICO</name>
<keyword evidence="6" id="KW-0472">Membrane</keyword>
<dbReference type="EMBL" id="BAAAPK010000001">
    <property type="protein sequence ID" value="GAA1667189.1"/>
    <property type="molecule type" value="Genomic_DNA"/>
</dbReference>
<comment type="subcellular location">
    <subcellularLocation>
        <location evidence="1">Cell envelope</location>
    </subcellularLocation>
</comment>
<dbReference type="SUPFAM" id="SSF81296">
    <property type="entry name" value="E set domains"/>
    <property type="match status" value="1"/>
</dbReference>
<evidence type="ECO:0000256" key="3">
    <source>
        <dbReference type="ARBA" id="ARBA00022729"/>
    </source>
</evidence>
<evidence type="ECO:0000259" key="8">
    <source>
        <dbReference type="Pfam" id="PF04234"/>
    </source>
</evidence>
<keyword evidence="3 7" id="KW-0732">Signal</keyword>
<evidence type="ECO:0000256" key="2">
    <source>
        <dbReference type="ARBA" id="ARBA00022723"/>
    </source>
</evidence>
<accession>A0ABP4S7H2</accession>
<dbReference type="Proteomes" id="UP001500596">
    <property type="component" value="Unassembled WGS sequence"/>
</dbReference>
<evidence type="ECO:0000313" key="10">
    <source>
        <dbReference type="Proteomes" id="UP001500596"/>
    </source>
</evidence>
<feature type="signal peptide" evidence="7">
    <location>
        <begin position="1"/>
        <end position="27"/>
    </location>
</feature>
<gene>
    <name evidence="9" type="ORF">GCM10009807_09210</name>
</gene>
<dbReference type="PANTHER" id="PTHR34820:SF4">
    <property type="entry name" value="INNER MEMBRANE PROTEIN YEBZ"/>
    <property type="match status" value="1"/>
</dbReference>
<protein>
    <recommendedName>
        <fullName evidence="8">CopC domain-containing protein</fullName>
    </recommendedName>
</protein>
<evidence type="ECO:0000256" key="1">
    <source>
        <dbReference type="ARBA" id="ARBA00004196"/>
    </source>
</evidence>
<evidence type="ECO:0000256" key="6">
    <source>
        <dbReference type="SAM" id="Phobius"/>
    </source>
</evidence>
<evidence type="ECO:0000256" key="4">
    <source>
        <dbReference type="ARBA" id="ARBA00023008"/>
    </source>
</evidence>
<evidence type="ECO:0000313" key="9">
    <source>
        <dbReference type="EMBL" id="GAA1667189.1"/>
    </source>
</evidence>
<dbReference type="Gene3D" id="2.60.40.1220">
    <property type="match status" value="1"/>
</dbReference>
<dbReference type="PANTHER" id="PTHR34820">
    <property type="entry name" value="INNER MEMBRANE PROTEIN YEBZ"/>
    <property type="match status" value="1"/>
</dbReference>
<evidence type="ECO:0000256" key="5">
    <source>
        <dbReference type="SAM" id="MobiDB-lite"/>
    </source>
</evidence>
<dbReference type="InterPro" id="IPR032694">
    <property type="entry name" value="CopC/D"/>
</dbReference>
<feature type="region of interest" description="Disordered" evidence="5">
    <location>
        <begin position="117"/>
        <end position="157"/>
    </location>
</feature>
<sequence length="221" mass="22046">MRARRSVFLGAAVIGVLIFGSAQSAAAHDELVGSDPASGEVRQSLPESVELTFSGELMELGAIVEVRDAGGVDHAAGDPEIDGTVVTVPVDPGGGDGSYAVVWRVVSSDGHPISGSVPFVVGSPSPERTDTPSATPTPTAVDAEATDAAPPASSAWAPGGWARTAAVAAGGATLALLLLIVGITLGRRRAAADRATGIRSGAPAESAKRASAPAPHEKDRS</sequence>
<feature type="chain" id="PRO_5046256303" description="CopC domain-containing protein" evidence="7">
    <location>
        <begin position="28"/>
        <end position="221"/>
    </location>
</feature>
<reference evidence="10" key="1">
    <citation type="journal article" date="2019" name="Int. J. Syst. Evol. Microbiol.">
        <title>The Global Catalogue of Microorganisms (GCM) 10K type strain sequencing project: providing services to taxonomists for standard genome sequencing and annotation.</title>
        <authorList>
            <consortium name="The Broad Institute Genomics Platform"/>
            <consortium name="The Broad Institute Genome Sequencing Center for Infectious Disease"/>
            <person name="Wu L."/>
            <person name="Ma J."/>
        </authorList>
    </citation>
    <scope>NUCLEOTIDE SEQUENCE [LARGE SCALE GENOMIC DNA]</scope>
    <source>
        <strain evidence="10">JCM 15575</strain>
    </source>
</reference>
<keyword evidence="4" id="KW-0186">Copper</keyword>
<dbReference type="InterPro" id="IPR014755">
    <property type="entry name" value="Cu-Rt/internalin_Ig-like"/>
</dbReference>
<comment type="caution">
    <text evidence="9">The sequence shown here is derived from an EMBL/GenBank/DDBJ whole genome shotgun (WGS) entry which is preliminary data.</text>
</comment>
<evidence type="ECO:0000256" key="7">
    <source>
        <dbReference type="SAM" id="SignalP"/>
    </source>
</evidence>
<feature type="region of interest" description="Disordered" evidence="5">
    <location>
        <begin position="191"/>
        <end position="221"/>
    </location>
</feature>
<organism evidence="9 10">
    <name type="scientific">Microbacterium lacus</name>
    <dbReference type="NCBI Taxonomy" id="415217"/>
    <lineage>
        <taxon>Bacteria</taxon>
        <taxon>Bacillati</taxon>
        <taxon>Actinomycetota</taxon>
        <taxon>Actinomycetes</taxon>
        <taxon>Micrococcales</taxon>
        <taxon>Microbacteriaceae</taxon>
        <taxon>Microbacterium</taxon>
    </lineage>
</organism>
<feature type="domain" description="CopC" evidence="8">
    <location>
        <begin position="28"/>
        <end position="121"/>
    </location>
</feature>